<dbReference type="PANTHER" id="PTHR37299:SF1">
    <property type="entry name" value="STAGE 0 SPORULATION PROTEIN A HOMOLOG"/>
    <property type="match status" value="1"/>
</dbReference>
<dbReference type="GO" id="GO:0003677">
    <property type="term" value="F:DNA binding"/>
    <property type="evidence" value="ECO:0007669"/>
    <property type="project" value="InterPro"/>
</dbReference>
<dbReference type="EMBL" id="JAOSHN010000004">
    <property type="protein sequence ID" value="MCU7378890.1"/>
    <property type="molecule type" value="Genomic_DNA"/>
</dbReference>
<proteinExistence type="predicted"/>
<reference evidence="2" key="1">
    <citation type="submission" date="2022-09" db="EMBL/GenBank/DDBJ databases">
        <title>Culturomic study of gut microbiota in children with autism spectrum disorder.</title>
        <authorList>
            <person name="Efimov B.A."/>
            <person name="Chaplin A.V."/>
            <person name="Sokolova S.R."/>
            <person name="Pikina A.P."/>
            <person name="Korzhanova M."/>
            <person name="Belova V."/>
            <person name="Korostin D."/>
        </authorList>
    </citation>
    <scope>NUCLEOTIDE SEQUENCE</scope>
    <source>
        <strain evidence="2">ASD5510</strain>
    </source>
</reference>
<dbReference type="SMART" id="SM00850">
    <property type="entry name" value="LytTR"/>
    <property type="match status" value="1"/>
</dbReference>
<dbReference type="GO" id="GO:0000156">
    <property type="term" value="F:phosphorelay response regulator activity"/>
    <property type="evidence" value="ECO:0007669"/>
    <property type="project" value="InterPro"/>
</dbReference>
<keyword evidence="3" id="KW-1185">Reference proteome</keyword>
<dbReference type="InterPro" id="IPR007492">
    <property type="entry name" value="LytTR_DNA-bd_dom"/>
</dbReference>
<sequence length="119" mass="14444">MNGKYIPIKTRKETSKVYLDEIIYIEKNLRKTLLITESRTVAIYCDMASMKQYTDERFMDCHRSYLFNMDKIIRMSDQTIYMENGDQVFLGRESFRRGRRAFDRYLEQQKNRGNQEKNL</sequence>
<organism evidence="2 3">
    <name type="scientific">Hominibacterium faecale</name>
    <dbReference type="NCBI Taxonomy" id="2839743"/>
    <lineage>
        <taxon>Bacteria</taxon>
        <taxon>Bacillati</taxon>
        <taxon>Bacillota</taxon>
        <taxon>Clostridia</taxon>
        <taxon>Peptostreptococcales</taxon>
        <taxon>Anaerovoracaceae</taxon>
        <taxon>Hominibacterium</taxon>
    </lineage>
</organism>
<gene>
    <name evidence="2" type="ORF">OBO34_11040</name>
</gene>
<accession>A0A9J6QRZ6</accession>
<dbReference type="AlphaFoldDB" id="A0A9J6QRZ6"/>
<evidence type="ECO:0000313" key="2">
    <source>
        <dbReference type="EMBL" id="MCU7378890.1"/>
    </source>
</evidence>
<feature type="domain" description="HTH LytTR-type" evidence="1">
    <location>
        <begin position="12"/>
        <end position="103"/>
    </location>
</feature>
<dbReference type="Gene3D" id="2.40.50.1020">
    <property type="entry name" value="LytTr DNA-binding domain"/>
    <property type="match status" value="1"/>
</dbReference>
<dbReference type="RefSeq" id="WP_253021184.1">
    <property type="nucleotide sequence ID" value="NZ_JAOSHN010000004.1"/>
</dbReference>
<dbReference type="Pfam" id="PF04397">
    <property type="entry name" value="LytTR"/>
    <property type="match status" value="1"/>
</dbReference>
<name>A0A9J6QRZ6_9FIRM</name>
<dbReference type="Proteomes" id="UP001065549">
    <property type="component" value="Unassembled WGS sequence"/>
</dbReference>
<evidence type="ECO:0000259" key="1">
    <source>
        <dbReference type="SMART" id="SM00850"/>
    </source>
</evidence>
<dbReference type="InterPro" id="IPR046947">
    <property type="entry name" value="LytR-like"/>
</dbReference>
<dbReference type="PANTHER" id="PTHR37299">
    <property type="entry name" value="TRANSCRIPTIONAL REGULATOR-RELATED"/>
    <property type="match status" value="1"/>
</dbReference>
<evidence type="ECO:0000313" key="3">
    <source>
        <dbReference type="Proteomes" id="UP001065549"/>
    </source>
</evidence>
<protein>
    <submittedName>
        <fullName evidence="2">LytTR family transcriptional regulator</fullName>
    </submittedName>
</protein>
<comment type="caution">
    <text evidence="2">The sequence shown here is derived from an EMBL/GenBank/DDBJ whole genome shotgun (WGS) entry which is preliminary data.</text>
</comment>